<dbReference type="InterPro" id="IPR020094">
    <property type="entry name" value="TruA/RsuA/RluB/E/F_N"/>
</dbReference>
<dbReference type="Proteomes" id="UP001307608">
    <property type="component" value="Chromosome"/>
</dbReference>
<dbReference type="InterPro" id="IPR018496">
    <property type="entry name" value="PsdUridine_synth_RsuA/RluB_CS"/>
</dbReference>
<dbReference type="NCBIfam" id="TIGR00093">
    <property type="entry name" value="pseudouridine synthase"/>
    <property type="match status" value="1"/>
</dbReference>
<dbReference type="InterPro" id="IPR006145">
    <property type="entry name" value="PsdUridine_synth_RsuA/RluA"/>
</dbReference>
<evidence type="ECO:0000256" key="1">
    <source>
        <dbReference type="ARBA" id="ARBA00008348"/>
    </source>
</evidence>
<accession>A0ABN6WNQ0</accession>
<dbReference type="InterPro" id="IPR042092">
    <property type="entry name" value="PsdUridine_s_RsuA/RluB/E/F_cat"/>
</dbReference>
<comment type="similarity">
    <text evidence="1 7">Belongs to the pseudouridine synthase RsuA family.</text>
</comment>
<keyword evidence="2 6" id="KW-0694">RNA-binding</keyword>
<dbReference type="CDD" id="cd00165">
    <property type="entry name" value="S4"/>
    <property type="match status" value="1"/>
</dbReference>
<evidence type="ECO:0000256" key="5">
    <source>
        <dbReference type="ARBA" id="ARBA00037590"/>
    </source>
</evidence>
<dbReference type="InterPro" id="IPR000748">
    <property type="entry name" value="PsdUridine_synth_RsuA/RluB/E/F"/>
</dbReference>
<evidence type="ECO:0000259" key="8">
    <source>
        <dbReference type="Pfam" id="PF00849"/>
    </source>
</evidence>
<evidence type="ECO:0000256" key="4">
    <source>
        <dbReference type="ARBA" id="ARBA00036749"/>
    </source>
</evidence>
<comment type="catalytic activity">
    <reaction evidence="4">
        <text>uridine(516) in 16S rRNA = pseudouridine(516) in 16S rRNA</text>
        <dbReference type="Rhea" id="RHEA:38867"/>
        <dbReference type="Rhea" id="RHEA-COMP:10089"/>
        <dbReference type="Rhea" id="RHEA-COMP:10090"/>
        <dbReference type="ChEBI" id="CHEBI:65314"/>
        <dbReference type="ChEBI" id="CHEBI:65315"/>
        <dbReference type="EC" id="5.4.99.19"/>
    </reaction>
</comment>
<dbReference type="PANTHER" id="PTHR47683">
    <property type="entry name" value="PSEUDOURIDINE SYNTHASE FAMILY PROTEIN-RELATED"/>
    <property type="match status" value="1"/>
</dbReference>
<keyword evidence="3 7" id="KW-0413">Isomerase</keyword>
<dbReference type="SUPFAM" id="SSF55174">
    <property type="entry name" value="Alpha-L RNA-binding motif"/>
    <property type="match status" value="1"/>
</dbReference>
<dbReference type="Gene3D" id="3.30.70.1560">
    <property type="entry name" value="Alpha-L RNA-binding motif"/>
    <property type="match status" value="1"/>
</dbReference>
<keyword evidence="10" id="KW-1185">Reference proteome</keyword>
<dbReference type="InterPro" id="IPR050343">
    <property type="entry name" value="RsuA_PseudoU_synthase"/>
</dbReference>
<sequence>MARSFPSPVLFIMRLDKFVCKSTEFTKAEAIRCIHSGEVSVNDQTIIDEATQVHENNTVLLHGKPLTARPFRYLLMNKPAGTVCSNIDEVYPSLFRYLDIENVSELHIAGRLDADTTGLVLITDDGRWSFGITQPTRHCPKVYNVTLSRALSATQADDIAKQFRHGIALQGEAKLTRPAILDIISDKQVRLTITEGKFHQVKRMFAVVGNRVVALHREKIGDVRLDVDSGQWRYLTQDEIRSFL</sequence>
<dbReference type="EMBL" id="AP027271">
    <property type="protein sequence ID" value="BDX03164.1"/>
    <property type="molecule type" value="Genomic_DNA"/>
</dbReference>
<feature type="domain" description="Pseudouridine synthase RsuA/RluA-like" evidence="8">
    <location>
        <begin position="73"/>
        <end position="206"/>
    </location>
</feature>
<dbReference type="EC" id="5.4.99.-" evidence="7"/>
<dbReference type="PROSITE" id="PS50889">
    <property type="entry name" value="S4"/>
    <property type="match status" value="1"/>
</dbReference>
<dbReference type="SUPFAM" id="SSF55120">
    <property type="entry name" value="Pseudouridine synthase"/>
    <property type="match status" value="1"/>
</dbReference>
<dbReference type="Gene3D" id="3.10.290.10">
    <property type="entry name" value="RNA-binding S4 domain"/>
    <property type="match status" value="1"/>
</dbReference>
<evidence type="ECO:0000256" key="7">
    <source>
        <dbReference type="RuleBase" id="RU003887"/>
    </source>
</evidence>
<reference evidence="9 10" key="1">
    <citation type="submission" date="2023-01" db="EMBL/GenBank/DDBJ databases">
        <title>Complete genome sequence of Marinomonas pontica strain 200518_36.</title>
        <authorList>
            <person name="Ueki S."/>
            <person name="Gajardo G."/>
            <person name="Maruyama F."/>
        </authorList>
    </citation>
    <scope>NUCLEOTIDE SEQUENCE [LARGE SCALE GENOMIC DNA]</scope>
    <source>
        <strain evidence="9 10">200518_36</strain>
    </source>
</reference>
<evidence type="ECO:0000256" key="3">
    <source>
        <dbReference type="ARBA" id="ARBA00023235"/>
    </source>
</evidence>
<dbReference type="CDD" id="cd02553">
    <property type="entry name" value="PseudoU_synth_RsuA"/>
    <property type="match status" value="1"/>
</dbReference>
<dbReference type="PANTHER" id="PTHR47683:SF4">
    <property type="entry name" value="PSEUDOURIDINE SYNTHASE"/>
    <property type="match status" value="1"/>
</dbReference>
<organism evidence="9 10">
    <name type="scientific">Marinomonas pontica</name>
    <dbReference type="NCBI Taxonomy" id="264739"/>
    <lineage>
        <taxon>Bacteria</taxon>
        <taxon>Pseudomonadati</taxon>
        <taxon>Pseudomonadota</taxon>
        <taxon>Gammaproteobacteria</taxon>
        <taxon>Oceanospirillales</taxon>
        <taxon>Oceanospirillaceae</taxon>
        <taxon>Marinomonas</taxon>
    </lineage>
</organism>
<dbReference type="PROSITE" id="PS01149">
    <property type="entry name" value="PSI_RSU"/>
    <property type="match status" value="1"/>
</dbReference>
<dbReference type="InterPro" id="IPR020103">
    <property type="entry name" value="PsdUridine_synth_cat_dom_sf"/>
</dbReference>
<dbReference type="InterPro" id="IPR036986">
    <property type="entry name" value="S4_RNA-bd_sf"/>
</dbReference>
<dbReference type="Pfam" id="PF00849">
    <property type="entry name" value="PseudoU_synth_2"/>
    <property type="match status" value="1"/>
</dbReference>
<gene>
    <name evidence="9" type="primary">rsuA</name>
    <name evidence="9" type="ORF">MACH16_19120</name>
</gene>
<dbReference type="Gene3D" id="3.30.70.580">
    <property type="entry name" value="Pseudouridine synthase I, catalytic domain, N-terminal subdomain"/>
    <property type="match status" value="1"/>
</dbReference>
<dbReference type="RefSeq" id="WP_338267459.1">
    <property type="nucleotide sequence ID" value="NZ_AP027271.1"/>
</dbReference>
<comment type="function">
    <text evidence="5">Responsible for synthesis of pseudouridine from uracil-516 in 16S ribosomal RNA.</text>
</comment>
<evidence type="ECO:0000256" key="6">
    <source>
        <dbReference type="PROSITE-ProRule" id="PRU00182"/>
    </source>
</evidence>
<name>A0ABN6WNQ0_9GAMM</name>
<evidence type="ECO:0000313" key="9">
    <source>
        <dbReference type="EMBL" id="BDX03164.1"/>
    </source>
</evidence>
<protein>
    <recommendedName>
        <fullName evidence="7">Pseudouridine synthase</fullName>
        <ecNumber evidence="7">5.4.99.-</ecNumber>
    </recommendedName>
</protein>
<proteinExistence type="inferred from homology"/>
<evidence type="ECO:0000256" key="2">
    <source>
        <dbReference type="ARBA" id="ARBA00022884"/>
    </source>
</evidence>
<evidence type="ECO:0000313" key="10">
    <source>
        <dbReference type="Proteomes" id="UP001307608"/>
    </source>
</evidence>